<dbReference type="Gene3D" id="3.40.50.300">
    <property type="entry name" value="P-loop containing nucleotide triphosphate hydrolases"/>
    <property type="match status" value="1"/>
</dbReference>
<dbReference type="PROSITE" id="PS51420">
    <property type="entry name" value="RHO"/>
    <property type="match status" value="1"/>
</dbReference>
<dbReference type="InterPro" id="IPR003578">
    <property type="entry name" value="Small_GTPase_Rho"/>
</dbReference>
<dbReference type="SUPFAM" id="SSF52540">
    <property type="entry name" value="P-loop containing nucleoside triphosphate hydrolases"/>
    <property type="match status" value="1"/>
</dbReference>
<keyword evidence="1" id="KW-0547">Nucleotide-binding</keyword>
<dbReference type="Pfam" id="PF00071">
    <property type="entry name" value="Ras"/>
    <property type="match status" value="1"/>
</dbReference>
<dbReference type="InterPro" id="IPR027417">
    <property type="entry name" value="P-loop_NTPase"/>
</dbReference>
<sequence>MENIKLLVVGDGGVGKSCLLIAYTTSAFPSKYVPTVFDNYSANIMVDGKAEDYDRLRPLSYPGTDVFFICFDLSRRSSFENVEPKWLPEVRHYCPNTPIVLVGCKADLPSAVSAADIGKLTKTHGLKYCETSALTQRGLKNCFDEA</sequence>
<proteinExistence type="predicted"/>
<dbReference type="Proteomes" id="UP001164746">
    <property type="component" value="Chromosome 13"/>
</dbReference>
<evidence type="ECO:0000256" key="2">
    <source>
        <dbReference type="ARBA" id="ARBA00023134"/>
    </source>
</evidence>
<gene>
    <name evidence="3" type="ORF">MAR_038005</name>
</gene>
<organism evidence="3 4">
    <name type="scientific">Mya arenaria</name>
    <name type="common">Soft-shell clam</name>
    <dbReference type="NCBI Taxonomy" id="6604"/>
    <lineage>
        <taxon>Eukaryota</taxon>
        <taxon>Metazoa</taxon>
        <taxon>Spiralia</taxon>
        <taxon>Lophotrochozoa</taxon>
        <taxon>Mollusca</taxon>
        <taxon>Bivalvia</taxon>
        <taxon>Autobranchia</taxon>
        <taxon>Heteroconchia</taxon>
        <taxon>Euheterodonta</taxon>
        <taxon>Imparidentia</taxon>
        <taxon>Neoheterodontei</taxon>
        <taxon>Myida</taxon>
        <taxon>Myoidea</taxon>
        <taxon>Myidae</taxon>
        <taxon>Mya</taxon>
    </lineage>
</organism>
<dbReference type="PROSITE" id="PS51421">
    <property type="entry name" value="RAS"/>
    <property type="match status" value="1"/>
</dbReference>
<dbReference type="NCBIfam" id="TIGR00231">
    <property type="entry name" value="small_GTP"/>
    <property type="match status" value="1"/>
</dbReference>
<evidence type="ECO:0000313" key="4">
    <source>
        <dbReference type="Proteomes" id="UP001164746"/>
    </source>
</evidence>
<reference evidence="3" key="1">
    <citation type="submission" date="2022-11" db="EMBL/GenBank/DDBJ databases">
        <title>Centuries of genome instability and evolution in soft-shell clam transmissible cancer (bioRxiv).</title>
        <authorList>
            <person name="Hart S.F.M."/>
            <person name="Yonemitsu M.A."/>
            <person name="Giersch R.M."/>
            <person name="Beal B.F."/>
            <person name="Arriagada G."/>
            <person name="Davis B.W."/>
            <person name="Ostrander E.A."/>
            <person name="Goff S.P."/>
            <person name="Metzger M.J."/>
        </authorList>
    </citation>
    <scope>NUCLEOTIDE SEQUENCE</scope>
    <source>
        <strain evidence="3">MELC-2E11</strain>
        <tissue evidence="3">Siphon/mantle</tissue>
    </source>
</reference>
<evidence type="ECO:0000256" key="1">
    <source>
        <dbReference type="ARBA" id="ARBA00022741"/>
    </source>
</evidence>
<dbReference type="CDD" id="cd00157">
    <property type="entry name" value="Rho"/>
    <property type="match status" value="1"/>
</dbReference>
<dbReference type="SMART" id="SM00174">
    <property type="entry name" value="RHO"/>
    <property type="match status" value="1"/>
</dbReference>
<keyword evidence="2" id="KW-0342">GTP-binding</keyword>
<protein>
    <submittedName>
        <fullName evidence="3">RAC1-like protein</fullName>
    </submittedName>
</protein>
<feature type="non-terminal residue" evidence="3">
    <location>
        <position position="146"/>
    </location>
</feature>
<dbReference type="SMART" id="SM00173">
    <property type="entry name" value="RAS"/>
    <property type="match status" value="1"/>
</dbReference>
<keyword evidence="4" id="KW-1185">Reference proteome</keyword>
<accession>A0ABY7FUE0</accession>
<dbReference type="InterPro" id="IPR001806">
    <property type="entry name" value="Small_GTPase"/>
</dbReference>
<dbReference type="PANTHER" id="PTHR24072">
    <property type="entry name" value="RHO FAMILY GTPASE"/>
    <property type="match status" value="1"/>
</dbReference>
<dbReference type="EMBL" id="CP111024">
    <property type="protein sequence ID" value="WAR24336.1"/>
    <property type="molecule type" value="Genomic_DNA"/>
</dbReference>
<evidence type="ECO:0000313" key="3">
    <source>
        <dbReference type="EMBL" id="WAR24336.1"/>
    </source>
</evidence>
<dbReference type="SMART" id="SM00175">
    <property type="entry name" value="RAB"/>
    <property type="match status" value="1"/>
</dbReference>
<name>A0ABY7FUE0_MYAAR</name>
<dbReference type="PROSITE" id="PS51419">
    <property type="entry name" value="RAB"/>
    <property type="match status" value="1"/>
</dbReference>
<dbReference type="InterPro" id="IPR005225">
    <property type="entry name" value="Small_GTP-bd"/>
</dbReference>
<dbReference type="PRINTS" id="PR00449">
    <property type="entry name" value="RASTRNSFRMNG"/>
</dbReference>